<dbReference type="NCBIfam" id="TIGR00254">
    <property type="entry name" value="GGDEF"/>
    <property type="match status" value="1"/>
</dbReference>
<dbReference type="PROSITE" id="PS50887">
    <property type="entry name" value="GGDEF"/>
    <property type="match status" value="1"/>
</dbReference>
<dbReference type="SUPFAM" id="SSF55073">
    <property type="entry name" value="Nucleotide cyclase"/>
    <property type="match status" value="1"/>
</dbReference>
<proteinExistence type="predicted"/>
<dbReference type="InterPro" id="IPR043128">
    <property type="entry name" value="Rev_trsase/Diguanyl_cyclase"/>
</dbReference>
<dbReference type="PANTHER" id="PTHR45138:SF9">
    <property type="entry name" value="DIGUANYLATE CYCLASE DGCM-RELATED"/>
    <property type="match status" value="1"/>
</dbReference>
<organism evidence="5 6">
    <name type="scientific">Qipengyuania qiaonensis</name>
    <dbReference type="NCBI Taxonomy" id="2867240"/>
    <lineage>
        <taxon>Bacteria</taxon>
        <taxon>Pseudomonadati</taxon>
        <taxon>Pseudomonadota</taxon>
        <taxon>Alphaproteobacteria</taxon>
        <taxon>Sphingomonadales</taxon>
        <taxon>Erythrobacteraceae</taxon>
        <taxon>Qipengyuania</taxon>
    </lineage>
</organism>
<keyword evidence="6" id="KW-1185">Reference proteome</keyword>
<dbReference type="EC" id="2.7.7.65" evidence="1"/>
<keyword evidence="3" id="KW-0472">Membrane</keyword>
<dbReference type="Proteomes" id="UP000755104">
    <property type="component" value="Unassembled WGS sequence"/>
</dbReference>
<evidence type="ECO:0000259" key="4">
    <source>
        <dbReference type="PROSITE" id="PS50887"/>
    </source>
</evidence>
<feature type="domain" description="GGDEF" evidence="4">
    <location>
        <begin position="255"/>
        <end position="392"/>
    </location>
</feature>
<dbReference type="InterPro" id="IPR000160">
    <property type="entry name" value="GGDEF_dom"/>
</dbReference>
<dbReference type="PANTHER" id="PTHR45138">
    <property type="entry name" value="REGULATORY COMPONENTS OF SENSORY TRANSDUCTION SYSTEM"/>
    <property type="match status" value="1"/>
</dbReference>
<dbReference type="RefSeq" id="WP_221557947.1">
    <property type="nucleotide sequence ID" value="NZ_JAIGNO010000004.1"/>
</dbReference>
<dbReference type="Pfam" id="PF00990">
    <property type="entry name" value="GGDEF"/>
    <property type="match status" value="1"/>
</dbReference>
<keyword evidence="3" id="KW-0812">Transmembrane</keyword>
<feature type="transmembrane region" description="Helical" evidence="3">
    <location>
        <begin position="101"/>
        <end position="118"/>
    </location>
</feature>
<dbReference type="SMART" id="SM00267">
    <property type="entry name" value="GGDEF"/>
    <property type="match status" value="1"/>
</dbReference>
<dbReference type="EMBL" id="JAIGNO010000004">
    <property type="protein sequence ID" value="MBX7482710.1"/>
    <property type="molecule type" value="Genomic_DNA"/>
</dbReference>
<sequence length="392" mass="42686">MRIDQEADGELAGAITRIPVDSYEIDREAVIAMLERERRSFTASLIALSMMALAVAMLPDAILMAPLLGLRFASFLFTRAAAARLEQHVRARLPYKISRRVLFCSMSLTGVTLALLLWPQPTGASLVAVALLQVVVVVVVTLISVTLAALPASRDGMLISFWATACALVLFHPASADPAMVAVVTMAVAGIRIYSSSTGQHIRSSARTLVENRRLSEDLADALAHAEFLSWRDPLTGLFNRRMLFEETRMENSAHSRHLLTIDLDRFKTINDTFGHGVGDRVLIATADAIREWCAALGGAGSHIAYRLGGEEFLVIARGLDDAEIAEAAEDLRALIAGLQDRFTEQPGIRISASIGFSAWLFGEVLDDALIRADIACYEAKKTGRNRVRRAA</sequence>
<feature type="transmembrane region" description="Helical" evidence="3">
    <location>
        <begin position="124"/>
        <end position="150"/>
    </location>
</feature>
<dbReference type="InterPro" id="IPR029787">
    <property type="entry name" value="Nucleotide_cyclase"/>
</dbReference>
<name>A0ABS7J5U8_9SPHN</name>
<protein>
    <recommendedName>
        <fullName evidence="1">diguanylate cyclase</fullName>
        <ecNumber evidence="1">2.7.7.65</ecNumber>
    </recommendedName>
</protein>
<feature type="transmembrane region" description="Helical" evidence="3">
    <location>
        <begin position="157"/>
        <end position="173"/>
    </location>
</feature>
<evidence type="ECO:0000313" key="6">
    <source>
        <dbReference type="Proteomes" id="UP000755104"/>
    </source>
</evidence>
<keyword evidence="3" id="KW-1133">Transmembrane helix</keyword>
<evidence type="ECO:0000256" key="1">
    <source>
        <dbReference type="ARBA" id="ARBA00012528"/>
    </source>
</evidence>
<accession>A0ABS7J5U8</accession>
<comment type="caution">
    <text evidence="5">The sequence shown here is derived from an EMBL/GenBank/DDBJ whole genome shotgun (WGS) entry which is preliminary data.</text>
</comment>
<gene>
    <name evidence="5" type="ORF">K3174_09205</name>
</gene>
<dbReference type="InterPro" id="IPR050469">
    <property type="entry name" value="Diguanylate_Cyclase"/>
</dbReference>
<dbReference type="CDD" id="cd01949">
    <property type="entry name" value="GGDEF"/>
    <property type="match status" value="1"/>
</dbReference>
<evidence type="ECO:0000256" key="3">
    <source>
        <dbReference type="SAM" id="Phobius"/>
    </source>
</evidence>
<feature type="transmembrane region" description="Helical" evidence="3">
    <location>
        <begin position="41"/>
        <end position="58"/>
    </location>
</feature>
<reference evidence="5 6" key="1">
    <citation type="submission" date="2021-08" db="EMBL/GenBank/DDBJ databases">
        <title>Comparative Genomics Analysis of the Genus Qipengyuania Reveals Extensive Genetic Diversity and Metabolic Versatility, Including the Description of Fifteen Novel Species.</title>
        <authorList>
            <person name="Liu Y."/>
        </authorList>
    </citation>
    <scope>NUCLEOTIDE SEQUENCE [LARGE SCALE GENOMIC DNA]</scope>
    <source>
        <strain evidence="5 6">6D47A</strain>
    </source>
</reference>
<evidence type="ECO:0000256" key="2">
    <source>
        <dbReference type="ARBA" id="ARBA00034247"/>
    </source>
</evidence>
<evidence type="ECO:0000313" key="5">
    <source>
        <dbReference type="EMBL" id="MBX7482710.1"/>
    </source>
</evidence>
<comment type="catalytic activity">
    <reaction evidence="2">
        <text>2 GTP = 3',3'-c-di-GMP + 2 diphosphate</text>
        <dbReference type="Rhea" id="RHEA:24898"/>
        <dbReference type="ChEBI" id="CHEBI:33019"/>
        <dbReference type="ChEBI" id="CHEBI:37565"/>
        <dbReference type="ChEBI" id="CHEBI:58805"/>
        <dbReference type="EC" id="2.7.7.65"/>
    </reaction>
</comment>
<feature type="transmembrane region" description="Helical" evidence="3">
    <location>
        <begin position="64"/>
        <end position="81"/>
    </location>
</feature>
<dbReference type="Gene3D" id="3.30.70.270">
    <property type="match status" value="1"/>
</dbReference>